<proteinExistence type="predicted"/>
<dbReference type="OrthoDB" id="5952074at2"/>
<dbReference type="InterPro" id="IPR021333">
    <property type="entry name" value="DUF2946"/>
</dbReference>
<dbReference type="KEGG" id="dtx:ATSB10_37880"/>
<dbReference type="STRING" id="445710.ATSB10_37880"/>
<evidence type="ECO:0008006" key="3">
    <source>
        <dbReference type="Google" id="ProtNLM"/>
    </source>
</evidence>
<dbReference type="Proteomes" id="UP000077255">
    <property type="component" value="Chromosome"/>
</dbReference>
<keyword evidence="2" id="KW-1185">Reference proteome</keyword>
<dbReference type="AlphaFoldDB" id="A0A160N6C5"/>
<name>A0A160N6C5_9GAMM</name>
<gene>
    <name evidence="1" type="ORF">ATSB10_37880</name>
</gene>
<dbReference type="PATRIC" id="fig|445710.3.peg.3785"/>
<accession>A0A160N6C5</accession>
<protein>
    <recommendedName>
        <fullName evidence="3">DUF2946 domain-containing protein</fullName>
    </recommendedName>
</protein>
<evidence type="ECO:0000313" key="1">
    <source>
        <dbReference type="EMBL" id="AND71242.1"/>
    </source>
</evidence>
<sequence>MPIPRRQRGFVAWLAIVALWLTIVAPVVSQTLANPLDSLVSIGACGVHHPDGTQTPPAGHLLEKCGYCGMMAGHSMLPDASPVQVPGLALAGPSPTAVRPPERSTIVLLAAAPRGPPVVAHA</sequence>
<reference evidence="1 2" key="1">
    <citation type="submission" date="2016-02" db="EMBL/GenBank/DDBJ databases">
        <title>Complete genome sequencing and analysis of ATSB10, Dyella thiooxydans isolated from rhizosphere soil of sunflower (Helianthus annuus L.).</title>
        <authorList>
            <person name="Lee Y."/>
            <person name="Hwangbo K."/>
            <person name="Chung H."/>
            <person name="Yoo J."/>
            <person name="Kim K.Y."/>
            <person name="Sa T.M."/>
            <person name="Um Y."/>
            <person name="Madhaiyan M."/>
        </authorList>
    </citation>
    <scope>NUCLEOTIDE SEQUENCE [LARGE SCALE GENOMIC DNA]</scope>
    <source>
        <strain evidence="1 2">ATSB10</strain>
    </source>
</reference>
<organism evidence="1 2">
    <name type="scientific">Dyella thiooxydans</name>
    <dbReference type="NCBI Taxonomy" id="445710"/>
    <lineage>
        <taxon>Bacteria</taxon>
        <taxon>Pseudomonadati</taxon>
        <taxon>Pseudomonadota</taxon>
        <taxon>Gammaproteobacteria</taxon>
        <taxon>Lysobacterales</taxon>
        <taxon>Rhodanobacteraceae</taxon>
        <taxon>Dyella</taxon>
    </lineage>
</organism>
<dbReference type="Pfam" id="PF11162">
    <property type="entry name" value="DUF2946"/>
    <property type="match status" value="1"/>
</dbReference>
<evidence type="ECO:0000313" key="2">
    <source>
        <dbReference type="Proteomes" id="UP000077255"/>
    </source>
</evidence>
<dbReference type="RefSeq" id="WP_063674167.1">
    <property type="nucleotide sequence ID" value="NZ_CP014841.1"/>
</dbReference>
<dbReference type="EMBL" id="CP014841">
    <property type="protein sequence ID" value="AND71242.1"/>
    <property type="molecule type" value="Genomic_DNA"/>
</dbReference>